<keyword evidence="1" id="KW-0732">Signal</keyword>
<dbReference type="Proteomes" id="UP000250321">
    <property type="component" value="Unassembled WGS sequence"/>
</dbReference>
<evidence type="ECO:0000256" key="1">
    <source>
        <dbReference type="SAM" id="SignalP"/>
    </source>
</evidence>
<evidence type="ECO:0000313" key="2">
    <source>
        <dbReference type="EMBL" id="PQQ11126.1"/>
    </source>
</evidence>
<dbReference type="InterPro" id="IPR050253">
    <property type="entry name" value="Seed_Storage-Functional"/>
</dbReference>
<dbReference type="SUPFAM" id="SSF51182">
    <property type="entry name" value="RmlC-like cupins"/>
    <property type="match status" value="1"/>
</dbReference>
<protein>
    <submittedName>
        <fullName evidence="2">Vicilin GC72-A</fullName>
    </submittedName>
</protein>
<comment type="caution">
    <text evidence="2">The sequence shown here is derived from an EMBL/GenBank/DDBJ whole genome shotgun (WGS) entry which is preliminary data.</text>
</comment>
<dbReference type="OrthoDB" id="851486at2759"/>
<keyword evidence="3" id="KW-1185">Reference proteome</keyword>
<gene>
    <name evidence="2" type="ORF">Pyn_08367</name>
</gene>
<reference evidence="2 3" key="1">
    <citation type="submission" date="2018-02" db="EMBL/GenBank/DDBJ databases">
        <title>Draft genome of wild Prunus yedoensis var. nudiflora.</title>
        <authorList>
            <person name="Baek S."/>
            <person name="Kim J.-H."/>
            <person name="Choi K."/>
            <person name="Kim G.-B."/>
            <person name="Cho A."/>
            <person name="Jang H."/>
            <person name="Shin C.-H."/>
            <person name="Yu H.-J."/>
            <person name="Mun J.-H."/>
        </authorList>
    </citation>
    <scope>NUCLEOTIDE SEQUENCE [LARGE SCALE GENOMIC DNA]</scope>
    <source>
        <strain evidence="3">cv. Jeju island</strain>
        <tissue evidence="2">Leaf</tissue>
    </source>
</reference>
<name>A0A315AAD5_PRUYE</name>
<dbReference type="InterPro" id="IPR014710">
    <property type="entry name" value="RmlC-like_jellyroll"/>
</dbReference>
<feature type="chain" id="PRO_5016259099" evidence="1">
    <location>
        <begin position="24"/>
        <end position="243"/>
    </location>
</feature>
<dbReference type="AlphaFoldDB" id="A0A315AAD5"/>
<dbReference type="EMBL" id="PJQY01000417">
    <property type="protein sequence ID" value="PQQ11126.1"/>
    <property type="molecule type" value="Genomic_DNA"/>
</dbReference>
<proteinExistence type="predicted"/>
<organism evidence="2 3">
    <name type="scientific">Prunus yedoensis var. nudiflora</name>
    <dbReference type="NCBI Taxonomy" id="2094558"/>
    <lineage>
        <taxon>Eukaryota</taxon>
        <taxon>Viridiplantae</taxon>
        <taxon>Streptophyta</taxon>
        <taxon>Embryophyta</taxon>
        <taxon>Tracheophyta</taxon>
        <taxon>Spermatophyta</taxon>
        <taxon>Magnoliopsida</taxon>
        <taxon>eudicotyledons</taxon>
        <taxon>Gunneridae</taxon>
        <taxon>Pentapetalae</taxon>
        <taxon>rosids</taxon>
        <taxon>fabids</taxon>
        <taxon>Rosales</taxon>
        <taxon>Rosaceae</taxon>
        <taxon>Amygdaloideae</taxon>
        <taxon>Amygdaleae</taxon>
        <taxon>Prunus</taxon>
    </lineage>
</organism>
<evidence type="ECO:0000313" key="3">
    <source>
        <dbReference type="Proteomes" id="UP000250321"/>
    </source>
</evidence>
<dbReference type="InterPro" id="IPR011051">
    <property type="entry name" value="RmlC_Cupin_sf"/>
</dbReference>
<dbReference type="STRING" id="2094558.A0A315AAD5"/>
<accession>A0A315AAD5</accession>
<feature type="signal peptide" evidence="1">
    <location>
        <begin position="1"/>
        <end position="23"/>
    </location>
</feature>
<dbReference type="Gene3D" id="2.60.120.10">
    <property type="entry name" value="Jelly Rolls"/>
    <property type="match status" value="2"/>
</dbReference>
<sequence>MVIKASYLLVFLSTLFLAASVSSTFGYKQHQHGGREREEEGRDNPFYFPSQMFQSRFKSDEGGFYVLEKFTKRRQSEALHGVENYRLAIFEAKPSTFVLPHHCDAEAIYIGSCRGYNLLVNEDNDVTLRIAKLLQPVNSPSRFETPREQLERAFGQQSRQGIVMRASKEQLRALSEQGSSASCKAIGSKSIINLPTQKPVHSDNYGKFYEARPEDFNGKFSYIEINQANQTLVPRRNQLVSII</sequence>
<dbReference type="PANTHER" id="PTHR31189:SF41">
    <property type="entry name" value="VICILIN C72"/>
    <property type="match status" value="1"/>
</dbReference>
<dbReference type="PANTHER" id="PTHR31189">
    <property type="entry name" value="OS03G0336100 PROTEIN-RELATED"/>
    <property type="match status" value="1"/>
</dbReference>